<evidence type="ECO:0000313" key="5">
    <source>
        <dbReference type="Proteomes" id="UP000525078"/>
    </source>
</evidence>
<evidence type="ECO:0000256" key="1">
    <source>
        <dbReference type="ARBA" id="ARBA00009142"/>
    </source>
</evidence>
<comment type="caution">
    <text evidence="4">The sequence shown here is derived from an EMBL/GenBank/DDBJ whole genome shotgun (WGS) entry which is preliminary data.</text>
</comment>
<name>A0A7J6EMJ0_CANSA</name>
<gene>
    <name evidence="4" type="ORF">F8388_003568</name>
</gene>
<feature type="region of interest" description="Disordered" evidence="2">
    <location>
        <begin position="1"/>
        <end position="32"/>
    </location>
</feature>
<reference evidence="4 5" key="1">
    <citation type="journal article" date="2020" name="bioRxiv">
        <title>Sequence and annotation of 42 cannabis genomes reveals extensive copy number variation in cannabinoid synthesis and pathogen resistance genes.</title>
        <authorList>
            <person name="Mckernan K.J."/>
            <person name="Helbert Y."/>
            <person name="Kane L.T."/>
            <person name="Ebling H."/>
            <person name="Zhang L."/>
            <person name="Liu B."/>
            <person name="Eaton Z."/>
            <person name="Mclaughlin S."/>
            <person name="Kingan S."/>
            <person name="Baybayan P."/>
            <person name="Concepcion G."/>
            <person name="Jordan M."/>
            <person name="Riva A."/>
            <person name="Barbazuk W."/>
            <person name="Harkins T."/>
        </authorList>
    </citation>
    <scope>NUCLEOTIDE SEQUENCE [LARGE SCALE GENOMIC DNA]</scope>
    <source>
        <strain evidence="5">cv. Jamaican Lion 4</strain>
        <tissue evidence="4">Leaf</tissue>
    </source>
</reference>
<dbReference type="Proteomes" id="UP000525078">
    <property type="component" value="Unassembled WGS sequence"/>
</dbReference>
<dbReference type="PANTHER" id="PTHR14255">
    <property type="entry name" value="CEREBLON"/>
    <property type="match status" value="1"/>
</dbReference>
<dbReference type="PANTHER" id="PTHR14255:SF48">
    <property type="entry name" value="SULFITE EXPORTER TAUE_SAFE FAMILY PROTEIN 3-LIKE"/>
    <property type="match status" value="1"/>
</dbReference>
<evidence type="ECO:0000313" key="4">
    <source>
        <dbReference type="EMBL" id="KAF4359565.1"/>
    </source>
</evidence>
<evidence type="ECO:0000256" key="3">
    <source>
        <dbReference type="SAM" id="Phobius"/>
    </source>
</evidence>
<keyword evidence="3" id="KW-0472">Membrane</keyword>
<dbReference type="AlphaFoldDB" id="A0A7J6EMJ0"/>
<comment type="similarity">
    <text evidence="1">Belongs to the 4-toluene sulfonate uptake permease (TSUP) (TC 2.A.102) family.</text>
</comment>
<keyword evidence="3" id="KW-0812">Transmembrane</keyword>
<evidence type="ECO:0000256" key="2">
    <source>
        <dbReference type="SAM" id="MobiDB-lite"/>
    </source>
</evidence>
<protein>
    <submittedName>
        <fullName evidence="4">Uncharacterized protein</fullName>
    </submittedName>
</protein>
<dbReference type="EMBL" id="JAATIP010000214">
    <property type="protein sequence ID" value="KAF4359565.1"/>
    <property type="molecule type" value="Genomic_DNA"/>
</dbReference>
<accession>A0A7J6EMJ0</accession>
<proteinExistence type="inferred from homology"/>
<sequence>MKKAARRLHNGNDNDQVEYNNTNSTSETKESKTTEVPMLKNIYWKELALLTTVWIVILGLQISKIPVTVGVTLYEAISLYKGKRVIASKGEVVTVSSATATLVMAYSSSMSVVEYYLLRRFPDPYVLYFAAVATVSALAKEIKANKILL</sequence>
<feature type="transmembrane region" description="Helical" evidence="3">
    <location>
        <begin position="47"/>
        <end position="71"/>
    </location>
</feature>
<keyword evidence="3" id="KW-1133">Transmembrane helix</keyword>
<dbReference type="GO" id="GO:0031464">
    <property type="term" value="C:Cul4A-RING E3 ubiquitin ligase complex"/>
    <property type="evidence" value="ECO:0007669"/>
    <property type="project" value="TreeGrafter"/>
</dbReference>
<dbReference type="GO" id="GO:0016567">
    <property type="term" value="P:protein ubiquitination"/>
    <property type="evidence" value="ECO:0007669"/>
    <property type="project" value="TreeGrafter"/>
</dbReference>
<organism evidence="4 5">
    <name type="scientific">Cannabis sativa</name>
    <name type="common">Hemp</name>
    <name type="synonym">Marijuana</name>
    <dbReference type="NCBI Taxonomy" id="3483"/>
    <lineage>
        <taxon>Eukaryota</taxon>
        <taxon>Viridiplantae</taxon>
        <taxon>Streptophyta</taxon>
        <taxon>Embryophyta</taxon>
        <taxon>Tracheophyta</taxon>
        <taxon>Spermatophyta</taxon>
        <taxon>Magnoliopsida</taxon>
        <taxon>eudicotyledons</taxon>
        <taxon>Gunneridae</taxon>
        <taxon>Pentapetalae</taxon>
        <taxon>rosids</taxon>
        <taxon>fabids</taxon>
        <taxon>Rosales</taxon>
        <taxon>Cannabaceae</taxon>
        <taxon>Cannabis</taxon>
    </lineage>
</organism>